<dbReference type="GO" id="GO:0003723">
    <property type="term" value="F:RNA binding"/>
    <property type="evidence" value="ECO:0007669"/>
    <property type="project" value="InterPro"/>
</dbReference>
<evidence type="ECO:0000256" key="5">
    <source>
        <dbReference type="ARBA" id="ARBA00022980"/>
    </source>
</evidence>
<organism evidence="12 13">
    <name type="scientific">Aphanomyces astaci</name>
    <name type="common">Crayfish plague agent</name>
    <dbReference type="NCBI Taxonomy" id="112090"/>
    <lineage>
        <taxon>Eukaryota</taxon>
        <taxon>Sar</taxon>
        <taxon>Stramenopiles</taxon>
        <taxon>Oomycota</taxon>
        <taxon>Saprolegniomycetes</taxon>
        <taxon>Saprolegniales</taxon>
        <taxon>Verrucalvaceae</taxon>
        <taxon>Aphanomyces</taxon>
    </lineage>
</organism>
<dbReference type="PROSITE" id="PS01108">
    <property type="entry name" value="RIBOSOMAL_L24"/>
    <property type="match status" value="1"/>
</dbReference>
<evidence type="ECO:0000256" key="10">
    <source>
        <dbReference type="ARBA" id="ARBA00046271"/>
    </source>
</evidence>
<dbReference type="InterPro" id="IPR005756">
    <property type="entry name" value="Ribosomal_uL24_euk/arc"/>
</dbReference>
<dbReference type="Gene3D" id="2.30.30.30">
    <property type="match status" value="1"/>
</dbReference>
<comment type="caution">
    <text evidence="12">The sequence shown here is derived from an EMBL/GenBank/DDBJ whole genome shotgun (WGS) entry which is preliminary data.</text>
</comment>
<dbReference type="InterPro" id="IPR005825">
    <property type="entry name" value="Ribosomal_uL24_CS"/>
</dbReference>
<dbReference type="VEuPathDB" id="FungiDB:H257_17545"/>
<evidence type="ECO:0000256" key="2">
    <source>
        <dbReference type="ARBA" id="ARBA00010618"/>
    </source>
</evidence>
<dbReference type="InterPro" id="IPR014722">
    <property type="entry name" value="Rib_uL2_dom2"/>
</dbReference>
<keyword evidence="4" id="KW-0934">Plastid</keyword>
<evidence type="ECO:0000256" key="3">
    <source>
        <dbReference type="ARBA" id="ARBA00022528"/>
    </source>
</evidence>
<feature type="domain" description="KOW" evidence="11">
    <location>
        <begin position="333"/>
        <end position="360"/>
    </location>
</feature>
<dbReference type="GO" id="GO:0005778">
    <property type="term" value="C:peroxisomal membrane"/>
    <property type="evidence" value="ECO:0007669"/>
    <property type="project" value="UniProtKB-SubCell"/>
</dbReference>
<reference evidence="12 13" key="1">
    <citation type="submission" date="2018-08" db="EMBL/GenBank/DDBJ databases">
        <title>Aphanomyces genome sequencing and annotation.</title>
        <authorList>
            <person name="Minardi D."/>
            <person name="Oidtmann B."/>
            <person name="Van Der Giezen M."/>
            <person name="Studholme D.J."/>
        </authorList>
    </citation>
    <scope>NUCLEOTIDE SEQUENCE [LARGE SCALE GENOMIC DNA]</scope>
    <source>
        <strain evidence="12 13">Kv</strain>
    </source>
</reference>
<evidence type="ECO:0000256" key="4">
    <source>
        <dbReference type="ARBA" id="ARBA00022640"/>
    </source>
</evidence>
<dbReference type="InterPro" id="IPR008991">
    <property type="entry name" value="Translation_prot_SH3-like_sf"/>
</dbReference>
<dbReference type="GO" id="GO:0016559">
    <property type="term" value="P:peroxisome fission"/>
    <property type="evidence" value="ECO:0007669"/>
    <property type="project" value="InterPro"/>
</dbReference>
<evidence type="ECO:0000259" key="11">
    <source>
        <dbReference type="SMART" id="SM00739"/>
    </source>
</evidence>
<dbReference type="GO" id="GO:0006412">
    <property type="term" value="P:translation"/>
    <property type="evidence" value="ECO:0007669"/>
    <property type="project" value="InterPro"/>
</dbReference>
<dbReference type="NCBIfam" id="TIGR01080">
    <property type="entry name" value="rplX_A_E"/>
    <property type="match status" value="1"/>
</dbReference>
<accession>A0A397BB92</accession>
<dbReference type="Proteomes" id="UP000265427">
    <property type="component" value="Unassembled WGS sequence"/>
</dbReference>
<dbReference type="HAMAP" id="MF_01326_A">
    <property type="entry name" value="Ribosomal_uL24_A"/>
    <property type="match status" value="1"/>
</dbReference>
<dbReference type="Pfam" id="PF16906">
    <property type="entry name" value="Ribosomal_L26"/>
    <property type="match status" value="1"/>
</dbReference>
<gene>
    <name evidence="12" type="ORF">DYB36_009869</name>
</gene>
<keyword evidence="8" id="KW-0687">Ribonucleoprotein</keyword>
<comment type="similarity">
    <text evidence="2">Belongs to the universal ribosomal protein uL24 family.</text>
</comment>
<dbReference type="InterPro" id="IPR008733">
    <property type="entry name" value="PEX11"/>
</dbReference>
<name>A0A397BB92_APHAT</name>
<evidence type="ECO:0000256" key="8">
    <source>
        <dbReference type="ARBA" id="ARBA00023274"/>
    </source>
</evidence>
<sequence length="429" mass="48240">MSGRPDDTLVKIVGYTSSTIKADKVSKSIGYGFAFLARVIELYANKSTRHSQGLSAVAGQIAYARYVTRFTGVFECLEALKNGSWVGTDDNDHLKRVVTLQVYSMLLYYPLEHASFVGFVAPKWFPSLDASKCSRQSCMAWGVYVALDLYANQTRLNLLAEQERQLLAKMSLTSECERTSKLASLEHNRQNIRINQFRNMMYLPLCIHWSTEKGILPGTHQSFDDFNDEFLCVEVVTQLLAFAEAVVGTNQESKYVRRCSMTMAAPLLGSPHHAPMFMPLISSLVVKFNSTVSSSRRKSRKAHFGAHSTQRRVLMSASLSKDLQQKYNVRSIPIRKDDEVLIVRGSNKGKEGRVTQVYRKKFVIHVERVVKEKANGSAVNTGIHPSKVVITKLKLDKDRKKILERKNRAVGDKNKGKFTEADVAMANVD</sequence>
<evidence type="ECO:0000256" key="1">
    <source>
        <dbReference type="ARBA" id="ARBA00004229"/>
    </source>
</evidence>
<dbReference type="SMART" id="SM00739">
    <property type="entry name" value="KOW"/>
    <property type="match status" value="1"/>
</dbReference>
<dbReference type="EMBL" id="QUSZ01003682">
    <property type="protein sequence ID" value="RHY17537.1"/>
    <property type="molecule type" value="Genomic_DNA"/>
</dbReference>
<dbReference type="Pfam" id="PF00467">
    <property type="entry name" value="KOW"/>
    <property type="match status" value="1"/>
</dbReference>
<comment type="subcellular location">
    <subcellularLocation>
        <location evidence="10">Peroxisome membrane</location>
    </subcellularLocation>
    <subcellularLocation>
        <location evidence="1">Plastid</location>
        <location evidence="1">Chloroplast</location>
    </subcellularLocation>
</comment>
<evidence type="ECO:0000313" key="12">
    <source>
        <dbReference type="EMBL" id="RHY17537.1"/>
    </source>
</evidence>
<protein>
    <recommendedName>
        <fullName evidence="9">50S ribosomal protein L24, chloroplastic</fullName>
    </recommendedName>
</protein>
<evidence type="ECO:0000256" key="7">
    <source>
        <dbReference type="ARBA" id="ARBA00023140"/>
    </source>
</evidence>
<evidence type="ECO:0000256" key="9">
    <source>
        <dbReference type="ARBA" id="ARBA00035361"/>
    </source>
</evidence>
<keyword evidence="5" id="KW-0689">Ribosomal protein</keyword>
<dbReference type="InterPro" id="IPR005824">
    <property type="entry name" value="KOW"/>
</dbReference>
<evidence type="ECO:0000313" key="13">
    <source>
        <dbReference type="Proteomes" id="UP000265427"/>
    </source>
</evidence>
<dbReference type="GO" id="GO:0015934">
    <property type="term" value="C:large ribosomal subunit"/>
    <property type="evidence" value="ECO:0007669"/>
    <property type="project" value="InterPro"/>
</dbReference>
<keyword evidence="7" id="KW-0576">Peroxisome</keyword>
<dbReference type="CDD" id="cd06089">
    <property type="entry name" value="KOW_RPL26"/>
    <property type="match status" value="1"/>
</dbReference>
<dbReference type="PANTHER" id="PTHR11143">
    <property type="entry name" value="60S RIBOSOMAL PROTEIN L26 FAMILY MEMBER"/>
    <property type="match status" value="1"/>
</dbReference>
<dbReference type="FunFam" id="2.30.30.30:FF:000009">
    <property type="entry name" value="60S ribosomal protein L26"/>
    <property type="match status" value="1"/>
</dbReference>
<dbReference type="SUPFAM" id="SSF50104">
    <property type="entry name" value="Translation proteins SH3-like domain"/>
    <property type="match status" value="1"/>
</dbReference>
<dbReference type="Pfam" id="PF05648">
    <property type="entry name" value="PEX11"/>
    <property type="match status" value="1"/>
</dbReference>
<keyword evidence="3" id="KW-0150">Chloroplast</keyword>
<dbReference type="AlphaFoldDB" id="A0A397BB92"/>
<dbReference type="GO" id="GO:0009507">
    <property type="term" value="C:chloroplast"/>
    <property type="evidence" value="ECO:0007669"/>
    <property type="project" value="UniProtKB-SubCell"/>
</dbReference>
<proteinExistence type="inferred from homology"/>
<evidence type="ECO:0000256" key="6">
    <source>
        <dbReference type="ARBA" id="ARBA00023136"/>
    </source>
</evidence>
<keyword evidence="6" id="KW-0472">Membrane</keyword>
<dbReference type="InterPro" id="IPR041988">
    <property type="entry name" value="Ribosomal_uL24_KOW"/>
</dbReference>
<dbReference type="VEuPathDB" id="FungiDB:H257_17544"/>
<dbReference type="GO" id="GO:0003735">
    <property type="term" value="F:structural constituent of ribosome"/>
    <property type="evidence" value="ECO:0007669"/>
    <property type="project" value="InterPro"/>
</dbReference>